<feature type="non-terminal residue" evidence="3">
    <location>
        <position position="32"/>
    </location>
</feature>
<protein>
    <submittedName>
        <fullName evidence="3">Uncharacterized protein</fullName>
    </submittedName>
</protein>
<gene>
    <name evidence="2" type="ORF">AFUS01_LOCUS16393</name>
    <name evidence="3" type="ORF">AFUS01_LOCUS16450</name>
</gene>
<feature type="non-terminal residue" evidence="3">
    <location>
        <position position="1"/>
    </location>
</feature>
<name>A0A8J2K122_9HEXA</name>
<reference evidence="3" key="1">
    <citation type="submission" date="2021-06" db="EMBL/GenBank/DDBJ databases">
        <authorList>
            <person name="Hodson N. C."/>
            <person name="Mongue J. A."/>
            <person name="Jaron S. K."/>
        </authorList>
    </citation>
    <scope>NUCLEOTIDE SEQUENCE</scope>
</reference>
<comment type="caution">
    <text evidence="3">The sequence shown here is derived from an EMBL/GenBank/DDBJ whole genome shotgun (WGS) entry which is preliminary data.</text>
</comment>
<evidence type="ECO:0000313" key="4">
    <source>
        <dbReference type="Proteomes" id="UP000708208"/>
    </source>
</evidence>
<evidence type="ECO:0000313" key="2">
    <source>
        <dbReference type="EMBL" id="CAG7727557.1"/>
    </source>
</evidence>
<dbReference type="EMBL" id="CAJVCH010150302">
    <property type="protein sequence ID" value="CAG7727557.1"/>
    <property type="molecule type" value="Genomic_DNA"/>
</dbReference>
<dbReference type="EMBL" id="CAJVCH010151117">
    <property type="protein sequence ID" value="CAG7727618.1"/>
    <property type="molecule type" value="Genomic_DNA"/>
</dbReference>
<feature type="region of interest" description="Disordered" evidence="1">
    <location>
        <begin position="1"/>
        <end position="32"/>
    </location>
</feature>
<feature type="compositionally biased region" description="Basic and acidic residues" evidence="1">
    <location>
        <begin position="1"/>
        <end position="12"/>
    </location>
</feature>
<evidence type="ECO:0000256" key="1">
    <source>
        <dbReference type="SAM" id="MobiDB-lite"/>
    </source>
</evidence>
<evidence type="ECO:0000313" key="3">
    <source>
        <dbReference type="EMBL" id="CAG7727618.1"/>
    </source>
</evidence>
<sequence length="32" mass="3527">RIRDNLIKRDTDGSLSNGKVSSPLSQSLNIKN</sequence>
<feature type="compositionally biased region" description="Polar residues" evidence="1">
    <location>
        <begin position="13"/>
        <end position="32"/>
    </location>
</feature>
<accession>A0A8J2K122</accession>
<organism evidence="3 4">
    <name type="scientific">Allacma fusca</name>
    <dbReference type="NCBI Taxonomy" id="39272"/>
    <lineage>
        <taxon>Eukaryota</taxon>
        <taxon>Metazoa</taxon>
        <taxon>Ecdysozoa</taxon>
        <taxon>Arthropoda</taxon>
        <taxon>Hexapoda</taxon>
        <taxon>Collembola</taxon>
        <taxon>Symphypleona</taxon>
        <taxon>Sminthuridae</taxon>
        <taxon>Allacma</taxon>
    </lineage>
</organism>
<dbReference type="Proteomes" id="UP000708208">
    <property type="component" value="Unassembled WGS sequence"/>
</dbReference>
<dbReference type="AlphaFoldDB" id="A0A8J2K122"/>
<keyword evidence="4" id="KW-1185">Reference proteome</keyword>
<proteinExistence type="predicted"/>